<evidence type="ECO:0000313" key="11">
    <source>
        <dbReference type="Proteomes" id="UP000016088"/>
    </source>
</evidence>
<keyword evidence="4" id="KW-0805">Transcription regulation</keyword>
<evidence type="ECO:0000256" key="8">
    <source>
        <dbReference type="SAM" id="MobiDB-lite"/>
    </source>
</evidence>
<dbReference type="Proteomes" id="UP000016088">
    <property type="component" value="Unassembled WGS sequence"/>
</dbReference>
<dbReference type="OMA" id="TILWCLE"/>
<protein>
    <recommendedName>
        <fullName evidence="9">Zn(2)-C6 fungal-type domain-containing protein</fullName>
    </recommendedName>
</protein>
<dbReference type="GO" id="GO:0045944">
    <property type="term" value="P:positive regulation of transcription by RNA polymerase II"/>
    <property type="evidence" value="ECO:0007669"/>
    <property type="project" value="TreeGrafter"/>
</dbReference>
<keyword evidence="11" id="KW-1185">Reference proteome</keyword>
<dbReference type="InterPro" id="IPR036864">
    <property type="entry name" value="Zn2-C6_fun-type_DNA-bd_sf"/>
</dbReference>
<evidence type="ECO:0000256" key="7">
    <source>
        <dbReference type="ARBA" id="ARBA00023242"/>
    </source>
</evidence>
<evidence type="ECO:0000259" key="9">
    <source>
        <dbReference type="PROSITE" id="PS50048"/>
    </source>
</evidence>
<dbReference type="GeneID" id="25030097"/>
<dbReference type="InterPro" id="IPR007219">
    <property type="entry name" value="XnlR_reg_dom"/>
</dbReference>
<dbReference type="HOGENOM" id="CLU_418063_0_0_1"/>
<keyword evidence="2" id="KW-0479">Metal-binding</keyword>
<feature type="compositionally biased region" description="Polar residues" evidence="8">
    <location>
        <begin position="27"/>
        <end position="42"/>
    </location>
</feature>
<dbReference type="GO" id="GO:0000981">
    <property type="term" value="F:DNA-binding transcription factor activity, RNA polymerase II-specific"/>
    <property type="evidence" value="ECO:0007669"/>
    <property type="project" value="InterPro"/>
</dbReference>
<dbReference type="CDD" id="cd12148">
    <property type="entry name" value="fungal_TF_MHR"/>
    <property type="match status" value="1"/>
</dbReference>
<dbReference type="GO" id="GO:0008270">
    <property type="term" value="F:zinc ion binding"/>
    <property type="evidence" value="ECO:0007669"/>
    <property type="project" value="InterPro"/>
</dbReference>
<evidence type="ECO:0000256" key="5">
    <source>
        <dbReference type="ARBA" id="ARBA00023125"/>
    </source>
</evidence>
<evidence type="ECO:0000256" key="3">
    <source>
        <dbReference type="ARBA" id="ARBA00022833"/>
    </source>
</evidence>
<dbReference type="VEuPathDB" id="FungiDB:SOCG_01113"/>
<dbReference type="OrthoDB" id="2399539at2759"/>
<dbReference type="InterPro" id="IPR052202">
    <property type="entry name" value="Yeast_MetPath_Reg"/>
</dbReference>
<dbReference type="GO" id="GO:0006351">
    <property type="term" value="P:DNA-templated transcription"/>
    <property type="evidence" value="ECO:0007669"/>
    <property type="project" value="InterPro"/>
</dbReference>
<dbReference type="InterPro" id="IPR001138">
    <property type="entry name" value="Zn2Cys6_DnaBD"/>
</dbReference>
<reference evidence="10 11" key="1">
    <citation type="journal article" date="2011" name="Science">
        <title>Comparative functional genomics of the fission yeasts.</title>
        <authorList>
            <person name="Rhind N."/>
            <person name="Chen Z."/>
            <person name="Yassour M."/>
            <person name="Thompson D.A."/>
            <person name="Haas B.J."/>
            <person name="Habib N."/>
            <person name="Wapinski I."/>
            <person name="Roy S."/>
            <person name="Lin M.F."/>
            <person name="Heiman D.I."/>
            <person name="Young S.K."/>
            <person name="Furuya K."/>
            <person name="Guo Y."/>
            <person name="Pidoux A."/>
            <person name="Chen H.M."/>
            <person name="Robbertse B."/>
            <person name="Goldberg J.M."/>
            <person name="Aoki K."/>
            <person name="Bayne E.H."/>
            <person name="Berlin A.M."/>
            <person name="Desjardins C.A."/>
            <person name="Dobbs E."/>
            <person name="Dukaj L."/>
            <person name="Fan L."/>
            <person name="FitzGerald M.G."/>
            <person name="French C."/>
            <person name="Gujja S."/>
            <person name="Hansen K."/>
            <person name="Keifenheim D."/>
            <person name="Levin J.Z."/>
            <person name="Mosher R.A."/>
            <person name="Mueller C.A."/>
            <person name="Pfiffner J."/>
            <person name="Priest M."/>
            <person name="Russ C."/>
            <person name="Smialowska A."/>
            <person name="Swoboda P."/>
            <person name="Sykes S.M."/>
            <person name="Vaughn M."/>
            <person name="Vengrova S."/>
            <person name="Yoder R."/>
            <person name="Zeng Q."/>
            <person name="Allshire R."/>
            <person name="Baulcombe D."/>
            <person name="Birren B.W."/>
            <person name="Brown W."/>
            <person name="Ekwall K."/>
            <person name="Kellis M."/>
            <person name="Leatherwood J."/>
            <person name="Levin H."/>
            <person name="Margalit H."/>
            <person name="Martienssen R."/>
            <person name="Nieduszynski C.A."/>
            <person name="Spatafora J.W."/>
            <person name="Friedman N."/>
            <person name="Dalgaard J.Z."/>
            <person name="Baumann P."/>
            <person name="Niki H."/>
            <person name="Regev A."/>
            <person name="Nusbaum C."/>
        </authorList>
    </citation>
    <scope>NUCLEOTIDE SEQUENCE [LARGE SCALE GENOMIC DNA]</scope>
    <source>
        <strain evidence="11">yFS286</strain>
    </source>
</reference>
<dbReference type="AlphaFoldDB" id="S9Q0X1"/>
<keyword evidence="5" id="KW-0238">DNA-binding</keyword>
<proteinExistence type="predicted"/>
<sequence length="656" mass="73824">MQETRSSEGQLPSTSSTVGVYENTMSNHISLSPNSDSPVQSKLTQRQRPAARRALRACTRCHVRRTKCDARRPSCSSCLKAGRNCIMPDGFLMTEQETYSLVCRVQWLESVLSEAGINASAIPTGATVTIPTLPSSPTNSECDESELISPYLQEKNLTNYMHELILDFPIPNSIDLQTAHSHENSLEKNHYVGQSSAKIIANCLSKEVEGNCFAIEYSSNQKESPFTTKSREIPLSESLYMLPNRDSAYAMLTAVIHHFISFPIINLKNFSDLFITIYDNGPSSNTYQQYEANMCFAIGSSLMGRDCSDYFWKAIHFLSKSKHLYSFEHLRELLYLGLFSMLESVPGLESYGIIRKIGTIAIALGLHRESTYTTCGIPSSLKELMRRCFWSFYALDRIIASSLGRPVSISDSSIDVKMFSSTTDVKESLSFADLNATGWNLELSVHIINLRRFTSDVLNELYQAHDNNEEGVQQRLHSRLDEWKCELRQYTDSSFGSTRAYLELEYLETLMLIYRSKIELNNTDVSACIICLNSASSWIKNASIIRQRGIPQLKPIIKGSIVAVFTLIWAYLTCGKKGLFIFSQSAVVADISLCWRSLKAAEQSNRKSIAGVIAILERLQSWVSGDKNSQNHSEIDMMTFEEFDIGAHINLWLKDI</sequence>
<evidence type="ECO:0000256" key="4">
    <source>
        <dbReference type="ARBA" id="ARBA00023015"/>
    </source>
</evidence>
<gene>
    <name evidence="10" type="ORF">SOCG_01113</name>
</gene>
<dbReference type="Pfam" id="PF04082">
    <property type="entry name" value="Fungal_trans"/>
    <property type="match status" value="1"/>
</dbReference>
<dbReference type="SMART" id="SM00906">
    <property type="entry name" value="Fungal_trans"/>
    <property type="match status" value="1"/>
</dbReference>
<keyword evidence="6" id="KW-0804">Transcription</keyword>
<dbReference type="Pfam" id="PF00172">
    <property type="entry name" value="Zn_clus"/>
    <property type="match status" value="1"/>
</dbReference>
<dbReference type="GO" id="GO:0043565">
    <property type="term" value="F:sequence-specific DNA binding"/>
    <property type="evidence" value="ECO:0007669"/>
    <property type="project" value="TreeGrafter"/>
</dbReference>
<keyword evidence="3" id="KW-0862">Zinc</keyword>
<evidence type="ECO:0000313" key="10">
    <source>
        <dbReference type="EMBL" id="EPX73363.1"/>
    </source>
</evidence>
<dbReference type="RefSeq" id="XP_013018987.1">
    <property type="nucleotide sequence ID" value="XM_013163533.1"/>
</dbReference>
<feature type="domain" description="Zn(2)-C6 fungal-type" evidence="9">
    <location>
        <begin position="57"/>
        <end position="87"/>
    </location>
</feature>
<evidence type="ECO:0000256" key="1">
    <source>
        <dbReference type="ARBA" id="ARBA00004123"/>
    </source>
</evidence>
<evidence type="ECO:0000256" key="2">
    <source>
        <dbReference type="ARBA" id="ARBA00022723"/>
    </source>
</evidence>
<dbReference type="SUPFAM" id="SSF57701">
    <property type="entry name" value="Zn2/Cys6 DNA-binding domain"/>
    <property type="match status" value="1"/>
</dbReference>
<dbReference type="EMBL" id="KE503207">
    <property type="protein sequence ID" value="EPX73363.1"/>
    <property type="molecule type" value="Genomic_DNA"/>
</dbReference>
<name>S9Q0X1_SCHOY</name>
<accession>S9Q0X1</accession>
<evidence type="ECO:0000256" key="6">
    <source>
        <dbReference type="ARBA" id="ARBA00023163"/>
    </source>
</evidence>
<dbReference type="PROSITE" id="PS50048">
    <property type="entry name" value="ZN2_CY6_FUNGAL_2"/>
    <property type="match status" value="1"/>
</dbReference>
<keyword evidence="7" id="KW-0539">Nucleus</keyword>
<dbReference type="PANTHER" id="PTHR47782:SF7">
    <property type="entry name" value="PROTEIN STB5"/>
    <property type="match status" value="1"/>
</dbReference>
<dbReference type="Gene3D" id="4.10.240.10">
    <property type="entry name" value="Zn(2)-C6 fungal-type DNA-binding domain"/>
    <property type="match status" value="1"/>
</dbReference>
<organism evidence="10 11">
    <name type="scientific">Schizosaccharomyces octosporus (strain yFS286)</name>
    <name type="common">Fission yeast</name>
    <name type="synonym">Octosporomyces octosporus</name>
    <dbReference type="NCBI Taxonomy" id="483514"/>
    <lineage>
        <taxon>Eukaryota</taxon>
        <taxon>Fungi</taxon>
        <taxon>Dikarya</taxon>
        <taxon>Ascomycota</taxon>
        <taxon>Taphrinomycotina</taxon>
        <taxon>Schizosaccharomycetes</taxon>
        <taxon>Schizosaccharomycetales</taxon>
        <taxon>Schizosaccharomycetaceae</taxon>
        <taxon>Schizosaccharomyces</taxon>
    </lineage>
</organism>
<dbReference type="GO" id="GO:0005634">
    <property type="term" value="C:nucleus"/>
    <property type="evidence" value="ECO:0007669"/>
    <property type="project" value="UniProtKB-SubCell"/>
</dbReference>
<dbReference type="SMART" id="SM00066">
    <property type="entry name" value="GAL4"/>
    <property type="match status" value="1"/>
</dbReference>
<dbReference type="CDD" id="cd00067">
    <property type="entry name" value="GAL4"/>
    <property type="match status" value="1"/>
</dbReference>
<comment type="subcellular location">
    <subcellularLocation>
        <location evidence="1">Nucleus</location>
    </subcellularLocation>
</comment>
<feature type="region of interest" description="Disordered" evidence="8">
    <location>
        <begin position="27"/>
        <end position="51"/>
    </location>
</feature>
<dbReference type="PROSITE" id="PS00463">
    <property type="entry name" value="ZN2_CY6_FUNGAL_1"/>
    <property type="match status" value="1"/>
</dbReference>
<dbReference type="PANTHER" id="PTHR47782">
    <property type="entry name" value="ZN(II)2CYS6 TRANSCRIPTION FACTOR (EUROFUNG)-RELATED"/>
    <property type="match status" value="1"/>
</dbReference>